<gene>
    <name evidence="1" type="ORF">BCR36DRAFT_441016</name>
</gene>
<sequence length="302" mass="35908">MLLLKILNNQYDITNNMTFKHLFNQSISSYTNVLGIKKLINTLNTYCKEENDPLIKQFRILQFNYLLLPQRKIKYIPLIENLKSHQSKSLSAFSNTNNMLIVQKKVINHHNNNDNKYLDINNNTSIIENIFYFNRKELFSPINHNHSNFYKNILNNNNRNQLLLLNKNTKKEEKTKNNKVKNIYISEIKNEKGKNNDLHEIKNIPNSNILTLINKDIKQGKNNTKLLIQKFGITNNNKQEIIKLKKDKKKNKRIEKITKQKIYKRSNRSITLLELIEFEERHRLIIKNARVLDYNDCVITKN</sequence>
<comment type="caution">
    <text evidence="1">The sequence shown here is derived from an EMBL/GenBank/DDBJ whole genome shotgun (WGS) entry which is preliminary data.</text>
</comment>
<evidence type="ECO:0000313" key="2">
    <source>
        <dbReference type="Proteomes" id="UP000193719"/>
    </source>
</evidence>
<organism evidence="1 2">
    <name type="scientific">Piromyces finnis</name>
    <dbReference type="NCBI Taxonomy" id="1754191"/>
    <lineage>
        <taxon>Eukaryota</taxon>
        <taxon>Fungi</taxon>
        <taxon>Fungi incertae sedis</taxon>
        <taxon>Chytridiomycota</taxon>
        <taxon>Chytridiomycota incertae sedis</taxon>
        <taxon>Neocallimastigomycetes</taxon>
        <taxon>Neocallimastigales</taxon>
        <taxon>Neocallimastigaceae</taxon>
        <taxon>Piromyces</taxon>
    </lineage>
</organism>
<dbReference type="AlphaFoldDB" id="A0A1Y1VF96"/>
<reference evidence="1 2" key="2">
    <citation type="submission" date="2016-08" db="EMBL/GenBank/DDBJ databases">
        <title>Pervasive Adenine N6-methylation of Active Genes in Fungi.</title>
        <authorList>
            <consortium name="DOE Joint Genome Institute"/>
            <person name="Mondo S.J."/>
            <person name="Dannebaum R.O."/>
            <person name="Kuo R.C."/>
            <person name="Labutti K."/>
            <person name="Haridas S."/>
            <person name="Kuo A."/>
            <person name="Salamov A."/>
            <person name="Ahrendt S.R."/>
            <person name="Lipzen A."/>
            <person name="Sullivan W."/>
            <person name="Andreopoulos W.B."/>
            <person name="Clum A."/>
            <person name="Lindquist E."/>
            <person name="Daum C."/>
            <person name="Ramamoorthy G.K."/>
            <person name="Gryganskyi A."/>
            <person name="Culley D."/>
            <person name="Magnuson J.K."/>
            <person name="James T.Y."/>
            <person name="O'Malley M.A."/>
            <person name="Stajich J.E."/>
            <person name="Spatafora J.W."/>
            <person name="Visel A."/>
            <person name="Grigoriev I.V."/>
        </authorList>
    </citation>
    <scope>NUCLEOTIDE SEQUENCE [LARGE SCALE GENOMIC DNA]</scope>
    <source>
        <strain evidence="2">finn</strain>
    </source>
</reference>
<protein>
    <submittedName>
        <fullName evidence="1">Uncharacterized protein</fullName>
    </submittedName>
</protein>
<dbReference type="Proteomes" id="UP000193719">
    <property type="component" value="Unassembled WGS sequence"/>
</dbReference>
<proteinExistence type="predicted"/>
<accession>A0A1Y1VF96</accession>
<evidence type="ECO:0000313" key="1">
    <source>
        <dbReference type="EMBL" id="ORX54240.1"/>
    </source>
</evidence>
<reference evidence="1 2" key="1">
    <citation type="submission" date="2016-08" db="EMBL/GenBank/DDBJ databases">
        <title>Genomes of anaerobic fungi encode conserved fungal cellulosomes for biomass hydrolysis.</title>
        <authorList>
            <consortium name="DOE Joint Genome Institute"/>
            <person name="Haitjema C.H."/>
            <person name="Gilmore S.P."/>
            <person name="Henske J.K."/>
            <person name="Solomon K.V."/>
            <person name="De Groot R."/>
            <person name="Kuo A."/>
            <person name="Mondo S.J."/>
            <person name="Salamov A.A."/>
            <person name="Labutti K."/>
            <person name="Zhao Z."/>
            <person name="Chiniquy J."/>
            <person name="Barry K."/>
            <person name="Brewer H.M."/>
            <person name="Purvine S.O."/>
            <person name="Wright A.T."/>
            <person name="Boxma B."/>
            <person name="Van Alen T."/>
            <person name="Hackstein J.H."/>
            <person name="Baker S.E."/>
            <person name="Grigoriev I.V."/>
            <person name="O'Malley M.A."/>
        </authorList>
    </citation>
    <scope>NUCLEOTIDE SEQUENCE [LARGE SCALE GENOMIC DNA]</scope>
    <source>
        <strain evidence="2">finn</strain>
    </source>
</reference>
<keyword evidence="2" id="KW-1185">Reference proteome</keyword>
<name>A0A1Y1VF96_9FUNG</name>
<dbReference type="EMBL" id="MCFH01000011">
    <property type="protein sequence ID" value="ORX54240.1"/>
    <property type="molecule type" value="Genomic_DNA"/>
</dbReference>